<organism evidence="2">
    <name type="scientific">Arundo donax</name>
    <name type="common">Giant reed</name>
    <name type="synonym">Donax arundinaceus</name>
    <dbReference type="NCBI Taxonomy" id="35708"/>
    <lineage>
        <taxon>Eukaryota</taxon>
        <taxon>Viridiplantae</taxon>
        <taxon>Streptophyta</taxon>
        <taxon>Embryophyta</taxon>
        <taxon>Tracheophyta</taxon>
        <taxon>Spermatophyta</taxon>
        <taxon>Magnoliopsida</taxon>
        <taxon>Liliopsida</taxon>
        <taxon>Poales</taxon>
        <taxon>Poaceae</taxon>
        <taxon>PACMAD clade</taxon>
        <taxon>Arundinoideae</taxon>
        <taxon>Arundineae</taxon>
        <taxon>Arundo</taxon>
    </lineage>
</organism>
<accession>A0A0A9FIW6</accession>
<reference evidence="2" key="2">
    <citation type="journal article" date="2015" name="Data Brief">
        <title>Shoot transcriptome of the giant reed, Arundo donax.</title>
        <authorList>
            <person name="Barrero R.A."/>
            <person name="Guerrero F.D."/>
            <person name="Moolhuijzen P."/>
            <person name="Goolsby J.A."/>
            <person name="Tidwell J."/>
            <person name="Bellgard S.E."/>
            <person name="Bellgard M.I."/>
        </authorList>
    </citation>
    <scope>NUCLEOTIDE SEQUENCE</scope>
    <source>
        <tissue evidence="2">Shoot tissue taken approximately 20 cm above the soil surface</tissue>
    </source>
</reference>
<name>A0A0A9FIW6_ARUDO</name>
<evidence type="ECO:0000256" key="1">
    <source>
        <dbReference type="SAM" id="MobiDB-lite"/>
    </source>
</evidence>
<proteinExistence type="predicted"/>
<feature type="region of interest" description="Disordered" evidence="1">
    <location>
        <begin position="1"/>
        <end position="32"/>
    </location>
</feature>
<sequence length="32" mass="3466">MAVVPTSFSTRVQRGRGDLGGPPAPRSRQREV</sequence>
<feature type="compositionally biased region" description="Polar residues" evidence="1">
    <location>
        <begin position="1"/>
        <end position="12"/>
    </location>
</feature>
<evidence type="ECO:0000313" key="2">
    <source>
        <dbReference type="EMBL" id="JAE11149.1"/>
    </source>
</evidence>
<dbReference type="EMBL" id="GBRH01186747">
    <property type="protein sequence ID" value="JAE11149.1"/>
    <property type="molecule type" value="Transcribed_RNA"/>
</dbReference>
<reference evidence="2" key="1">
    <citation type="submission" date="2014-09" db="EMBL/GenBank/DDBJ databases">
        <authorList>
            <person name="Magalhaes I.L.F."/>
            <person name="Oliveira U."/>
            <person name="Santos F.R."/>
            <person name="Vidigal T.H.D.A."/>
            <person name="Brescovit A.D."/>
            <person name="Santos A.J."/>
        </authorList>
    </citation>
    <scope>NUCLEOTIDE SEQUENCE</scope>
    <source>
        <tissue evidence="2">Shoot tissue taken approximately 20 cm above the soil surface</tissue>
    </source>
</reference>
<protein>
    <submittedName>
        <fullName evidence="2">Uncharacterized protein</fullName>
    </submittedName>
</protein>
<dbReference type="AlphaFoldDB" id="A0A0A9FIW6"/>